<dbReference type="EMBL" id="VSSQ01000316">
    <property type="protein sequence ID" value="MPL90902.1"/>
    <property type="molecule type" value="Genomic_DNA"/>
</dbReference>
<reference evidence="1" key="1">
    <citation type="submission" date="2019-08" db="EMBL/GenBank/DDBJ databases">
        <authorList>
            <person name="Kucharzyk K."/>
            <person name="Murdoch R.W."/>
            <person name="Higgins S."/>
            <person name="Loffler F."/>
        </authorList>
    </citation>
    <scope>NUCLEOTIDE SEQUENCE</scope>
</reference>
<accession>A0A644VJR1</accession>
<sequence>MAYEALISYIQSIVRPNFNEEITGQNMQDVLLAMVSELGNREFKGVATTGTNPGVPTGPKVFITSQAGYYQHFNLVVEERELALLIWDSGAWTKEVIVVFPEPFSDDRKYRHTQSIPEALWNVVHNFGKIPSVTITDSSGNEIEGEVTHIDLNSLTVAFSAPFAGYADLN</sequence>
<gene>
    <name evidence="1" type="ORF">SDC9_36960</name>
</gene>
<dbReference type="AlphaFoldDB" id="A0A644VJR1"/>
<evidence type="ECO:0000313" key="1">
    <source>
        <dbReference type="EMBL" id="MPL90902.1"/>
    </source>
</evidence>
<protein>
    <submittedName>
        <fullName evidence="1">Uncharacterized protein</fullName>
    </submittedName>
</protein>
<proteinExistence type="predicted"/>
<name>A0A644VJR1_9ZZZZ</name>
<organism evidence="1">
    <name type="scientific">bioreactor metagenome</name>
    <dbReference type="NCBI Taxonomy" id="1076179"/>
    <lineage>
        <taxon>unclassified sequences</taxon>
        <taxon>metagenomes</taxon>
        <taxon>ecological metagenomes</taxon>
    </lineage>
</organism>
<comment type="caution">
    <text evidence="1">The sequence shown here is derived from an EMBL/GenBank/DDBJ whole genome shotgun (WGS) entry which is preliminary data.</text>
</comment>